<accession>A0ACB6Q6T8</accession>
<proteinExistence type="predicted"/>
<evidence type="ECO:0000313" key="2">
    <source>
        <dbReference type="Proteomes" id="UP000799755"/>
    </source>
</evidence>
<name>A0ACB6Q6T8_9PLEO</name>
<dbReference type="EMBL" id="MU003581">
    <property type="protein sequence ID" value="KAF2462549.1"/>
    <property type="molecule type" value="Genomic_DNA"/>
</dbReference>
<reference evidence="1" key="1">
    <citation type="journal article" date="2020" name="Stud. Mycol.">
        <title>101 Dothideomycetes genomes: a test case for predicting lifestyles and emergence of pathogens.</title>
        <authorList>
            <person name="Haridas S."/>
            <person name="Albert R."/>
            <person name="Binder M."/>
            <person name="Bloem J."/>
            <person name="Labutti K."/>
            <person name="Salamov A."/>
            <person name="Andreopoulos B."/>
            <person name="Baker S."/>
            <person name="Barry K."/>
            <person name="Bills G."/>
            <person name="Bluhm B."/>
            <person name="Cannon C."/>
            <person name="Castanera R."/>
            <person name="Culley D."/>
            <person name="Daum C."/>
            <person name="Ezra D."/>
            <person name="Gonzalez J."/>
            <person name="Henrissat B."/>
            <person name="Kuo A."/>
            <person name="Liang C."/>
            <person name="Lipzen A."/>
            <person name="Lutzoni F."/>
            <person name="Magnuson J."/>
            <person name="Mondo S."/>
            <person name="Nolan M."/>
            <person name="Ohm R."/>
            <person name="Pangilinan J."/>
            <person name="Park H.-J."/>
            <person name="Ramirez L."/>
            <person name="Alfaro M."/>
            <person name="Sun H."/>
            <person name="Tritt A."/>
            <person name="Yoshinaga Y."/>
            <person name="Zwiers L.-H."/>
            <person name="Turgeon B."/>
            <person name="Goodwin S."/>
            <person name="Spatafora J."/>
            <person name="Crous P."/>
            <person name="Grigoriev I."/>
        </authorList>
    </citation>
    <scope>NUCLEOTIDE SEQUENCE</scope>
    <source>
        <strain evidence="1">ATCC 200398</strain>
    </source>
</reference>
<evidence type="ECO:0000313" key="1">
    <source>
        <dbReference type="EMBL" id="KAF2462549.1"/>
    </source>
</evidence>
<comment type="caution">
    <text evidence="1">The sequence shown here is derived from an EMBL/GenBank/DDBJ whole genome shotgun (WGS) entry which is preliminary data.</text>
</comment>
<organism evidence="1 2">
    <name type="scientific">Lindgomyces ingoldianus</name>
    <dbReference type="NCBI Taxonomy" id="673940"/>
    <lineage>
        <taxon>Eukaryota</taxon>
        <taxon>Fungi</taxon>
        <taxon>Dikarya</taxon>
        <taxon>Ascomycota</taxon>
        <taxon>Pezizomycotina</taxon>
        <taxon>Dothideomycetes</taxon>
        <taxon>Pleosporomycetidae</taxon>
        <taxon>Pleosporales</taxon>
        <taxon>Lindgomycetaceae</taxon>
        <taxon>Lindgomyces</taxon>
    </lineage>
</organism>
<dbReference type="Proteomes" id="UP000799755">
    <property type="component" value="Unassembled WGS sequence"/>
</dbReference>
<protein>
    <submittedName>
        <fullName evidence="1">Uncharacterized protein</fullName>
    </submittedName>
</protein>
<keyword evidence="2" id="KW-1185">Reference proteome</keyword>
<gene>
    <name evidence="1" type="ORF">BDR25DRAFT_132956</name>
</gene>
<sequence>MQKCGINCIEWKHGETNLAAVVVVSANAVGNITSKGNFLGYATMLSTKGMLRQVVVDECHLIFTASHWRQKLAKLKNLRLLPCPIVLLTATLPPSRECELEAGMLVRCATYVRASTVRPNTRYFVSWC</sequence>